<keyword evidence="1" id="KW-0963">Cytoplasm</keyword>
<dbReference type="CDD" id="cd16345">
    <property type="entry name" value="LMWP_ArsC"/>
    <property type="match status" value="1"/>
</dbReference>
<comment type="similarity">
    <text evidence="8">Belongs to the low molecular weight phosphotyrosine protein phosphatase family. Thioredoxin-coupled ArsC subfamily.</text>
</comment>
<dbReference type="EMBL" id="FXTI01000003">
    <property type="protein sequence ID" value="SMO57112.1"/>
    <property type="molecule type" value="Genomic_DNA"/>
</dbReference>
<dbReference type="EC" id="1.20.4.4" evidence="9 10"/>
<dbReference type="FunFam" id="3.40.50.2300:FF:000237">
    <property type="entry name" value="Arsenate reductase"/>
    <property type="match status" value="1"/>
</dbReference>
<dbReference type="GO" id="GO:0004725">
    <property type="term" value="F:protein tyrosine phosphatase activity"/>
    <property type="evidence" value="ECO:0007669"/>
    <property type="project" value="UniProtKB-UniRule"/>
</dbReference>
<keyword evidence="13" id="KW-1185">Reference proteome</keyword>
<keyword evidence="2" id="KW-0059">Arsenical resistance</keyword>
<dbReference type="AlphaFoldDB" id="A0A521CCE9"/>
<comment type="catalytic activity">
    <reaction evidence="7">
        <text>arsenate + [thioredoxin]-dithiol + H(+) = arsenite + [thioredoxin]-disulfide + H2O</text>
        <dbReference type="Rhea" id="RHEA:43848"/>
        <dbReference type="Rhea" id="RHEA-COMP:10698"/>
        <dbReference type="Rhea" id="RHEA-COMP:10700"/>
        <dbReference type="ChEBI" id="CHEBI:15377"/>
        <dbReference type="ChEBI" id="CHEBI:15378"/>
        <dbReference type="ChEBI" id="CHEBI:29242"/>
        <dbReference type="ChEBI" id="CHEBI:29950"/>
        <dbReference type="ChEBI" id="CHEBI:48597"/>
        <dbReference type="ChEBI" id="CHEBI:50058"/>
        <dbReference type="EC" id="1.20.4.4"/>
    </reaction>
</comment>
<dbReference type="Pfam" id="PF01451">
    <property type="entry name" value="LMWPc"/>
    <property type="match status" value="1"/>
</dbReference>
<accession>A0A521CCE9</accession>
<feature type="domain" description="Phosphotyrosine protein phosphatase I" evidence="11">
    <location>
        <begin position="4"/>
        <end position="137"/>
    </location>
</feature>
<evidence type="ECO:0000256" key="6">
    <source>
        <dbReference type="ARBA" id="ARBA00039879"/>
    </source>
</evidence>
<dbReference type="GO" id="GO:0030612">
    <property type="term" value="F:arsenate reductase (thioredoxin) activity"/>
    <property type="evidence" value="ECO:0007669"/>
    <property type="project" value="UniProtKB-UniRule"/>
</dbReference>
<dbReference type="PANTHER" id="PTHR43428">
    <property type="entry name" value="ARSENATE REDUCTASE"/>
    <property type="match status" value="1"/>
</dbReference>
<dbReference type="Proteomes" id="UP000315636">
    <property type="component" value="Unassembled WGS sequence"/>
</dbReference>
<dbReference type="InterPro" id="IPR014064">
    <property type="entry name" value="Arsenate_reductase_ArsC"/>
</dbReference>
<dbReference type="InterPro" id="IPR036196">
    <property type="entry name" value="Ptyr_pPase_sf"/>
</dbReference>
<evidence type="ECO:0000256" key="5">
    <source>
        <dbReference type="ARBA" id="ARBA00023284"/>
    </source>
</evidence>
<proteinExistence type="inferred from homology"/>
<dbReference type="OrthoDB" id="9784339at2"/>
<dbReference type="SUPFAM" id="SSF52788">
    <property type="entry name" value="Phosphotyrosine protein phosphatases I"/>
    <property type="match status" value="1"/>
</dbReference>
<keyword evidence="4" id="KW-1015">Disulfide bond</keyword>
<name>A0A521CCE9_9BACL</name>
<sequence>MYKKTIYFLCTGNSCRSQIAEGFGKKILGDRFHVHSAGIEAHGLNSKAVEVMKEKGIDISDQISEVIDPAILNRADYVITLCGDANESCPMTPSHVNRQHWGFDDPAKAEGTSEEVREVFRRVRDQIEDRIRRFKDETK</sequence>
<evidence type="ECO:0000313" key="13">
    <source>
        <dbReference type="Proteomes" id="UP000315636"/>
    </source>
</evidence>
<organism evidence="12 13">
    <name type="scientific">Melghirimyces algeriensis</name>
    <dbReference type="NCBI Taxonomy" id="910412"/>
    <lineage>
        <taxon>Bacteria</taxon>
        <taxon>Bacillati</taxon>
        <taxon>Bacillota</taxon>
        <taxon>Bacilli</taxon>
        <taxon>Bacillales</taxon>
        <taxon>Thermoactinomycetaceae</taxon>
        <taxon>Melghirimyces</taxon>
    </lineage>
</organism>
<gene>
    <name evidence="12" type="ORF">SAMN06264849_103268</name>
</gene>
<evidence type="ECO:0000256" key="3">
    <source>
        <dbReference type="ARBA" id="ARBA00023002"/>
    </source>
</evidence>
<reference evidence="12 13" key="1">
    <citation type="submission" date="2017-05" db="EMBL/GenBank/DDBJ databases">
        <authorList>
            <person name="Varghese N."/>
            <person name="Submissions S."/>
        </authorList>
    </citation>
    <scope>NUCLEOTIDE SEQUENCE [LARGE SCALE GENOMIC DNA]</scope>
    <source>
        <strain evidence="12 13">DSM 45474</strain>
    </source>
</reference>
<evidence type="ECO:0000313" key="12">
    <source>
        <dbReference type="EMBL" id="SMO57112.1"/>
    </source>
</evidence>
<dbReference type="RefSeq" id="WP_142505008.1">
    <property type="nucleotide sequence ID" value="NZ_FXTI01000003.1"/>
</dbReference>
<keyword evidence="5" id="KW-0676">Redox-active center</keyword>
<evidence type="ECO:0000259" key="11">
    <source>
        <dbReference type="SMART" id="SM00226"/>
    </source>
</evidence>
<keyword evidence="3" id="KW-0560">Oxidoreductase</keyword>
<dbReference type="PANTHER" id="PTHR43428:SF1">
    <property type="entry name" value="ARSENATE REDUCTASE"/>
    <property type="match status" value="1"/>
</dbReference>
<evidence type="ECO:0000256" key="4">
    <source>
        <dbReference type="ARBA" id="ARBA00023157"/>
    </source>
</evidence>
<evidence type="ECO:0000256" key="8">
    <source>
        <dbReference type="ARBA" id="ARBA00061528"/>
    </source>
</evidence>
<evidence type="ECO:0000256" key="10">
    <source>
        <dbReference type="NCBIfam" id="TIGR02691"/>
    </source>
</evidence>
<dbReference type="GO" id="GO:0046685">
    <property type="term" value="P:response to arsenic-containing substance"/>
    <property type="evidence" value="ECO:0007669"/>
    <property type="project" value="UniProtKB-UniRule"/>
</dbReference>
<dbReference type="InterPro" id="IPR023485">
    <property type="entry name" value="Ptyr_pPase"/>
</dbReference>
<evidence type="ECO:0000256" key="2">
    <source>
        <dbReference type="ARBA" id="ARBA00022849"/>
    </source>
</evidence>
<dbReference type="Gene3D" id="3.40.50.2300">
    <property type="match status" value="1"/>
</dbReference>
<dbReference type="NCBIfam" id="TIGR02691">
    <property type="entry name" value="arsC_pI258_fam"/>
    <property type="match status" value="1"/>
</dbReference>
<dbReference type="SMART" id="SM00226">
    <property type="entry name" value="LMWPc"/>
    <property type="match status" value="1"/>
</dbReference>
<evidence type="ECO:0000256" key="1">
    <source>
        <dbReference type="ARBA" id="ARBA00022490"/>
    </source>
</evidence>
<evidence type="ECO:0000256" key="9">
    <source>
        <dbReference type="ARBA" id="ARBA00066655"/>
    </source>
</evidence>
<evidence type="ECO:0000256" key="7">
    <source>
        <dbReference type="ARBA" id="ARBA00052766"/>
    </source>
</evidence>
<protein>
    <recommendedName>
        <fullName evidence="6 10">Arsenate reductase</fullName>
        <ecNumber evidence="9 10">1.20.4.4</ecNumber>
    </recommendedName>
</protein>